<feature type="transmembrane region" description="Helical" evidence="1">
    <location>
        <begin position="81"/>
        <end position="112"/>
    </location>
</feature>
<dbReference type="Proteomes" id="UP000074561">
    <property type="component" value="Chromosome"/>
</dbReference>
<accession>A0A127Q7V8</accession>
<evidence type="ECO:0000256" key="1">
    <source>
        <dbReference type="SAM" id="Phobius"/>
    </source>
</evidence>
<proteinExistence type="predicted"/>
<evidence type="ECO:0000313" key="2">
    <source>
        <dbReference type="EMBL" id="AMP06076.1"/>
    </source>
</evidence>
<feature type="transmembrane region" description="Helical" evidence="1">
    <location>
        <begin position="33"/>
        <end position="51"/>
    </location>
</feature>
<feature type="transmembrane region" description="Helical" evidence="1">
    <location>
        <begin position="141"/>
        <end position="161"/>
    </location>
</feature>
<dbReference type="STRING" id="279113.CPter91_3755"/>
<reference evidence="2 3" key="1">
    <citation type="submission" date="2015-11" db="EMBL/GenBank/DDBJ databases">
        <title>Exploring the genomic traits of fungus-feeding bacterial genus Collimonas.</title>
        <authorList>
            <person name="Song C."/>
            <person name="Schmidt R."/>
            <person name="de Jager V."/>
            <person name="Krzyzanowska D."/>
            <person name="Jongedijk E."/>
            <person name="Cankar K."/>
            <person name="Beekwilder J."/>
            <person name="van Veen A."/>
            <person name="de Boer W."/>
            <person name="van Veen J.A."/>
            <person name="Garbeva P."/>
        </authorList>
    </citation>
    <scope>NUCLEOTIDE SEQUENCE [LARGE SCALE GENOMIC DNA]</scope>
    <source>
        <strain evidence="2 3">Ter91</strain>
    </source>
</reference>
<dbReference type="KEGG" id="cpra:CPter91_3755"/>
<protein>
    <submittedName>
        <fullName evidence="2">Uncharacterized protein</fullName>
    </submittedName>
</protein>
<sequence length="279" mass="30718">MSTYRQDTDNKSFFTKVDTYHGAVAMTRVTAKVFAIVGALQLLTALFTLSIIRSPAIFFDCVVNLACAYCIYRFHSRIASLVALTLAAVTLLFALVGGVGPIAIMFSLLAMWGGARALEATVKLHASLASPPCPSRTLKNFAFALLTVISAFAVIYSLAVLPPSRTEQNMARHMEIDVFALMNRDRVKVLQEDSVARYGFVTMVVIVSQQGWGTVLKPGTEELLLVRGWKKYQGRNDVYCKEGAQLSFTQTMHKNEGAVRVNMIYDHSSQQACEAERGT</sequence>
<dbReference type="RefSeq" id="WP_061942368.1">
    <property type="nucleotide sequence ID" value="NZ_CP013234.1"/>
</dbReference>
<dbReference type="AlphaFoldDB" id="A0A127Q7V8"/>
<evidence type="ECO:0000313" key="3">
    <source>
        <dbReference type="Proteomes" id="UP000074561"/>
    </source>
</evidence>
<keyword evidence="1" id="KW-0812">Transmembrane</keyword>
<gene>
    <name evidence="2" type="ORF">CPter91_3755</name>
</gene>
<name>A0A127Q7V8_9BURK</name>
<organism evidence="2 3">
    <name type="scientific">Collimonas pratensis</name>
    <dbReference type="NCBI Taxonomy" id="279113"/>
    <lineage>
        <taxon>Bacteria</taxon>
        <taxon>Pseudomonadati</taxon>
        <taxon>Pseudomonadota</taxon>
        <taxon>Betaproteobacteria</taxon>
        <taxon>Burkholderiales</taxon>
        <taxon>Oxalobacteraceae</taxon>
        <taxon>Collimonas</taxon>
    </lineage>
</organism>
<dbReference type="PATRIC" id="fig|279113.9.peg.3728"/>
<feature type="transmembrane region" description="Helical" evidence="1">
    <location>
        <begin position="57"/>
        <end position="74"/>
    </location>
</feature>
<keyword evidence="1" id="KW-1133">Transmembrane helix</keyword>
<dbReference type="EMBL" id="CP013234">
    <property type="protein sequence ID" value="AMP06076.1"/>
    <property type="molecule type" value="Genomic_DNA"/>
</dbReference>
<keyword evidence="1" id="KW-0472">Membrane</keyword>